<feature type="chain" id="PRO_5025654424" description="AA9 family lytic polysaccharide monooxygenase" evidence="16">
    <location>
        <begin position="20"/>
        <end position="234"/>
    </location>
</feature>
<evidence type="ECO:0000256" key="14">
    <source>
        <dbReference type="ARBA" id="ARBA00045077"/>
    </source>
</evidence>
<evidence type="ECO:0000259" key="17">
    <source>
        <dbReference type="Pfam" id="PF03443"/>
    </source>
</evidence>
<evidence type="ECO:0000256" key="4">
    <source>
        <dbReference type="ARBA" id="ARBA00022723"/>
    </source>
</evidence>
<comment type="catalytic activity">
    <reaction evidence="14 15">
        <text>[(1-&gt;4)-beta-D-glucosyl]n+m + reduced acceptor + O2 = 4-dehydro-beta-D-glucosyl-[(1-&gt;4)-beta-D-glucosyl]n-1 + [(1-&gt;4)-beta-D-glucosyl]m + acceptor + H2O.</text>
        <dbReference type="EC" id="1.14.99.56"/>
    </reaction>
</comment>
<evidence type="ECO:0000256" key="6">
    <source>
        <dbReference type="ARBA" id="ARBA00023001"/>
    </source>
</evidence>
<keyword evidence="8" id="KW-0186">Copper</keyword>
<dbReference type="GO" id="GO:0008810">
    <property type="term" value="F:cellulase activity"/>
    <property type="evidence" value="ECO:0007669"/>
    <property type="project" value="UniProtKB-UniRule"/>
</dbReference>
<comment type="subcellular location">
    <subcellularLocation>
        <location evidence="2 15">Secreted</location>
    </subcellularLocation>
</comment>
<sequence>MKYYSLIALLFAETVYSHATWNNFFVDGKASKECLRVVSTNSPTTNLASPDLRCGPGGAKPAASSCAVKAGSKIEMQMHQQPGDLSACPPKNNPAIGGRHFGPVMVYMCEVADAATSSGDCSWVKVAEDAYTGTESSWGTEVLNNNCGKRAYTIPKSLKSGNYLIRAEALALHSQPGQSYIACSQINVTGGGSTKLPAGVKFPGAYTATEVNKNIWVSNLKYTAPGPKVWAATA</sequence>
<dbReference type="Gene3D" id="2.70.50.70">
    <property type="match status" value="1"/>
</dbReference>
<dbReference type="PANTHER" id="PTHR33353:SF9">
    <property type="entry name" value="ENDOGLUCANASE II"/>
    <property type="match status" value="1"/>
</dbReference>
<keyword evidence="3 15" id="KW-0964">Secreted</keyword>
<evidence type="ECO:0000256" key="9">
    <source>
        <dbReference type="ARBA" id="ARBA00023033"/>
    </source>
</evidence>
<proteinExistence type="inferred from homology"/>
<dbReference type="EC" id="1.14.99.56" evidence="15"/>
<protein>
    <recommendedName>
        <fullName evidence="15">AA9 family lytic polysaccharide monooxygenase</fullName>
        <ecNumber evidence="15">1.14.99.56</ecNumber>
    </recommendedName>
    <alternativeName>
        <fullName evidence="15">Endo-beta-1,4-glucanase</fullName>
    </alternativeName>
    <alternativeName>
        <fullName evidence="15">Glycosyl hydrolase 61 family protein</fullName>
    </alternativeName>
</protein>
<dbReference type="EMBL" id="MU004236">
    <property type="protein sequence ID" value="KAF2668141.1"/>
    <property type="molecule type" value="Genomic_DNA"/>
</dbReference>
<keyword evidence="12 15" id="KW-0624">Polysaccharide degradation</keyword>
<evidence type="ECO:0000256" key="1">
    <source>
        <dbReference type="ARBA" id="ARBA00001973"/>
    </source>
</evidence>
<dbReference type="GO" id="GO:0004497">
    <property type="term" value="F:monooxygenase activity"/>
    <property type="evidence" value="ECO:0007669"/>
    <property type="project" value="UniProtKB-KW"/>
</dbReference>
<dbReference type="GO" id="GO:0030245">
    <property type="term" value="P:cellulose catabolic process"/>
    <property type="evidence" value="ECO:0007669"/>
    <property type="project" value="UniProtKB-UniRule"/>
</dbReference>
<evidence type="ECO:0000256" key="13">
    <source>
        <dbReference type="ARBA" id="ARBA00044502"/>
    </source>
</evidence>
<feature type="signal peptide" evidence="16">
    <location>
        <begin position="1"/>
        <end position="19"/>
    </location>
</feature>
<evidence type="ECO:0000256" key="11">
    <source>
        <dbReference type="ARBA" id="ARBA00023277"/>
    </source>
</evidence>
<reference evidence="18" key="1">
    <citation type="journal article" date="2020" name="Stud. Mycol.">
        <title>101 Dothideomycetes genomes: a test case for predicting lifestyles and emergence of pathogens.</title>
        <authorList>
            <person name="Haridas S."/>
            <person name="Albert R."/>
            <person name="Binder M."/>
            <person name="Bloem J."/>
            <person name="Labutti K."/>
            <person name="Salamov A."/>
            <person name="Andreopoulos B."/>
            <person name="Baker S."/>
            <person name="Barry K."/>
            <person name="Bills G."/>
            <person name="Bluhm B."/>
            <person name="Cannon C."/>
            <person name="Castanera R."/>
            <person name="Culley D."/>
            <person name="Daum C."/>
            <person name="Ezra D."/>
            <person name="Gonzalez J."/>
            <person name="Henrissat B."/>
            <person name="Kuo A."/>
            <person name="Liang C."/>
            <person name="Lipzen A."/>
            <person name="Lutzoni F."/>
            <person name="Magnuson J."/>
            <person name="Mondo S."/>
            <person name="Nolan M."/>
            <person name="Ohm R."/>
            <person name="Pangilinan J."/>
            <person name="Park H.-J."/>
            <person name="Ramirez L."/>
            <person name="Alfaro M."/>
            <person name="Sun H."/>
            <person name="Tritt A."/>
            <person name="Yoshinaga Y."/>
            <person name="Zwiers L.-H."/>
            <person name="Turgeon B."/>
            <person name="Goodwin S."/>
            <person name="Spatafora J."/>
            <person name="Crous P."/>
            <person name="Grigoriev I."/>
        </authorList>
    </citation>
    <scope>NUCLEOTIDE SEQUENCE</scope>
    <source>
        <strain evidence="18">CBS 115976</strain>
    </source>
</reference>
<comment type="cofactor">
    <cofactor evidence="1">
        <name>Cu(2+)</name>
        <dbReference type="ChEBI" id="CHEBI:29036"/>
    </cofactor>
</comment>
<evidence type="ECO:0000256" key="2">
    <source>
        <dbReference type="ARBA" id="ARBA00004613"/>
    </source>
</evidence>
<dbReference type="Pfam" id="PF03443">
    <property type="entry name" value="AA9"/>
    <property type="match status" value="1"/>
</dbReference>
<evidence type="ECO:0000256" key="16">
    <source>
        <dbReference type="SAM" id="SignalP"/>
    </source>
</evidence>
<dbReference type="Proteomes" id="UP000799302">
    <property type="component" value="Unassembled WGS sequence"/>
</dbReference>
<comment type="domain">
    <text evidence="15">Has a modular structure: an endo-beta-1,4-glucanase catalytic module at the N-terminus, a linker rich in serines and threonines, and a C-terminal carbohydrate-binding module (CBM).</text>
</comment>
<feature type="domain" description="Auxiliary Activity family 9 catalytic" evidence="17">
    <location>
        <begin position="18"/>
        <end position="213"/>
    </location>
</feature>
<dbReference type="PANTHER" id="PTHR33353">
    <property type="entry name" value="PUTATIVE (AFU_ORTHOLOGUE AFUA_1G12560)-RELATED"/>
    <property type="match status" value="1"/>
</dbReference>
<dbReference type="GO" id="GO:0046872">
    <property type="term" value="F:metal ion binding"/>
    <property type="evidence" value="ECO:0007669"/>
    <property type="project" value="UniProtKB-KW"/>
</dbReference>
<dbReference type="AlphaFoldDB" id="A0A6A6U964"/>
<dbReference type="InterPro" id="IPR005103">
    <property type="entry name" value="AA9_LPMO"/>
</dbReference>
<dbReference type="InterPro" id="IPR049892">
    <property type="entry name" value="AA9"/>
</dbReference>
<keyword evidence="5 16" id="KW-0732">Signal</keyword>
<keyword evidence="19" id="KW-1185">Reference proteome</keyword>
<dbReference type="GO" id="GO:0005576">
    <property type="term" value="C:extracellular region"/>
    <property type="evidence" value="ECO:0007669"/>
    <property type="project" value="UniProtKB-SubCell"/>
</dbReference>
<evidence type="ECO:0000256" key="3">
    <source>
        <dbReference type="ARBA" id="ARBA00022525"/>
    </source>
</evidence>
<keyword evidence="6 15" id="KW-0136">Cellulose degradation</keyword>
<evidence type="ECO:0000256" key="8">
    <source>
        <dbReference type="ARBA" id="ARBA00023008"/>
    </source>
</evidence>
<evidence type="ECO:0000256" key="7">
    <source>
        <dbReference type="ARBA" id="ARBA00023002"/>
    </source>
</evidence>
<name>A0A6A6U964_9PEZI</name>
<organism evidence="18 19">
    <name type="scientific">Microthyrium microscopicum</name>
    <dbReference type="NCBI Taxonomy" id="703497"/>
    <lineage>
        <taxon>Eukaryota</taxon>
        <taxon>Fungi</taxon>
        <taxon>Dikarya</taxon>
        <taxon>Ascomycota</taxon>
        <taxon>Pezizomycotina</taxon>
        <taxon>Dothideomycetes</taxon>
        <taxon>Dothideomycetes incertae sedis</taxon>
        <taxon>Microthyriales</taxon>
        <taxon>Microthyriaceae</taxon>
        <taxon>Microthyrium</taxon>
    </lineage>
</organism>
<keyword evidence="4" id="KW-0479">Metal-binding</keyword>
<gene>
    <name evidence="18" type="ORF">BT63DRAFT_479563</name>
</gene>
<keyword evidence="9" id="KW-0503">Monooxygenase</keyword>
<dbReference type="CDD" id="cd21175">
    <property type="entry name" value="LPMO_AA9"/>
    <property type="match status" value="1"/>
</dbReference>
<evidence type="ECO:0000256" key="12">
    <source>
        <dbReference type="ARBA" id="ARBA00023326"/>
    </source>
</evidence>
<evidence type="ECO:0000256" key="5">
    <source>
        <dbReference type="ARBA" id="ARBA00022729"/>
    </source>
</evidence>
<evidence type="ECO:0000256" key="15">
    <source>
        <dbReference type="RuleBase" id="RU368122"/>
    </source>
</evidence>
<keyword evidence="7" id="KW-0560">Oxidoreductase</keyword>
<dbReference type="GO" id="GO:0030248">
    <property type="term" value="F:cellulose binding"/>
    <property type="evidence" value="ECO:0007669"/>
    <property type="project" value="UniProtKB-UniRule"/>
</dbReference>
<accession>A0A6A6U964</accession>
<comment type="similarity">
    <text evidence="13">Belongs to the polysaccharide monooxygenase AA9 family.</text>
</comment>
<comment type="function">
    <text evidence="15">Lytic polysaccharide monooxygenase (LMPO) that depolymerizes crystalline and amorphous polysaccharides via the oxidation of scissile alpha- or beta-(1-4)-glycosidic bonds, yielding C1 and/or C4 oxidation products. Catalysis by LPMOs requires the reduction of the active-site copper from Cu(II) to Cu(I) by a reducing agent and H(2)O(2) or O(2) as a cosubstrate.</text>
</comment>
<evidence type="ECO:0000313" key="18">
    <source>
        <dbReference type="EMBL" id="KAF2668141.1"/>
    </source>
</evidence>
<keyword evidence="11 15" id="KW-0119">Carbohydrate metabolism</keyword>
<dbReference type="OrthoDB" id="3238762at2759"/>
<evidence type="ECO:0000313" key="19">
    <source>
        <dbReference type="Proteomes" id="UP000799302"/>
    </source>
</evidence>
<evidence type="ECO:0000256" key="10">
    <source>
        <dbReference type="ARBA" id="ARBA00023157"/>
    </source>
</evidence>
<keyword evidence="10 15" id="KW-1015">Disulfide bond</keyword>